<sequence>MNAILTEKLERAKSIVLLGHVRPDGDCVGSVLAMYLYLKKTAPSKQVTVCLEKPLEKFNYLSGFSEIVTDADAVSAPDLAVALDVSDKGRLGGFQRLFDDAKDTLNIDHHITNPHFAATTICEPEASSTCELLYTLLDSDQVDEPIAAALYTGIVTDSGVFKYGSTSARTMRIAGELMEKGIPFGEIIDGAFYRKTFVQNQIMGLALLHAVENADKTVIYSIVTEAEQRRLGTVHADLDGISEQLRLTAGVKCAVLCSEMEPGSWKLSLRSLEPVDVAAIAMRYGGGGHIRAAGCTIVGKRAEEIMEEVIRAAEAQLHV</sequence>
<accession>A0AA36Y6F2</accession>
<keyword evidence="4" id="KW-1185">Reference proteome</keyword>
<dbReference type="RefSeq" id="WP_009532077.1">
    <property type="nucleotide sequence ID" value="NZ_JH590861.1"/>
</dbReference>
<organism evidence="3 4">
    <name type="scientific">Stomatobaculum longum</name>
    <dbReference type="NCBI Taxonomy" id="796942"/>
    <lineage>
        <taxon>Bacteria</taxon>
        <taxon>Bacillati</taxon>
        <taxon>Bacillota</taxon>
        <taxon>Clostridia</taxon>
        <taxon>Lachnospirales</taxon>
        <taxon>Lachnospiraceae</taxon>
        <taxon>Stomatobaculum</taxon>
    </lineage>
</organism>
<dbReference type="InterPro" id="IPR003156">
    <property type="entry name" value="DHHA1_dom"/>
</dbReference>
<dbReference type="InterPro" id="IPR038763">
    <property type="entry name" value="DHH_sf"/>
</dbReference>
<gene>
    <name evidence="3" type="ORF">HMPREF9623_00242</name>
</gene>
<dbReference type="Pfam" id="PF02272">
    <property type="entry name" value="DHHA1"/>
    <property type="match status" value="1"/>
</dbReference>
<dbReference type="GO" id="GO:0003676">
    <property type="term" value="F:nucleic acid binding"/>
    <property type="evidence" value="ECO:0007669"/>
    <property type="project" value="InterPro"/>
</dbReference>
<evidence type="ECO:0000313" key="3">
    <source>
        <dbReference type="EMBL" id="EHO18058.1"/>
    </source>
</evidence>
<feature type="domain" description="DHHA1" evidence="2">
    <location>
        <begin position="218"/>
        <end position="313"/>
    </location>
</feature>
<dbReference type="GeneID" id="86940038"/>
<evidence type="ECO:0000313" key="4">
    <source>
        <dbReference type="Proteomes" id="UP000018466"/>
    </source>
</evidence>
<evidence type="ECO:0008006" key="5">
    <source>
        <dbReference type="Google" id="ProtNLM"/>
    </source>
</evidence>
<dbReference type="PANTHER" id="PTHR47618">
    <property type="entry name" value="BIFUNCTIONAL OLIGORIBONUCLEASE AND PAP PHOSPHATASE NRNA"/>
    <property type="match status" value="1"/>
</dbReference>
<dbReference type="Gene3D" id="3.10.310.30">
    <property type="match status" value="1"/>
</dbReference>
<dbReference type="EMBL" id="AGEL01000003">
    <property type="protein sequence ID" value="EHO18058.1"/>
    <property type="molecule type" value="Genomic_DNA"/>
</dbReference>
<dbReference type="InterPro" id="IPR051319">
    <property type="entry name" value="Oligoribo/pAp-PDE_c-di-AMP_PDE"/>
</dbReference>
<dbReference type="InterPro" id="IPR001667">
    <property type="entry name" value="DDH_dom"/>
</dbReference>
<protein>
    <recommendedName>
        <fullName evidence="5">Phosphoesterase RecJ domain-containing protein</fullName>
    </recommendedName>
</protein>
<dbReference type="SUPFAM" id="SSF64182">
    <property type="entry name" value="DHH phosphoesterases"/>
    <property type="match status" value="1"/>
</dbReference>
<dbReference type="Pfam" id="PF01368">
    <property type="entry name" value="DHH"/>
    <property type="match status" value="1"/>
</dbReference>
<evidence type="ECO:0000259" key="1">
    <source>
        <dbReference type="Pfam" id="PF01368"/>
    </source>
</evidence>
<comment type="caution">
    <text evidence="3">The sequence shown here is derived from an EMBL/GenBank/DDBJ whole genome shotgun (WGS) entry which is preliminary data.</text>
</comment>
<dbReference type="Proteomes" id="UP000018466">
    <property type="component" value="Unassembled WGS sequence"/>
</dbReference>
<reference evidence="3 4" key="1">
    <citation type="submission" date="2011-10" db="EMBL/GenBank/DDBJ databases">
        <title>The Genome Sequence of Lachnospiraceae bacterium ACC2.</title>
        <authorList>
            <consortium name="The Broad Institute Genome Sequencing Platform"/>
            <person name="Earl A."/>
            <person name="Ward D."/>
            <person name="Feldgarden M."/>
            <person name="Gevers D."/>
            <person name="Sizova M."/>
            <person name="Hazen A."/>
            <person name="Epstein S."/>
            <person name="Young S.K."/>
            <person name="Zeng Q."/>
            <person name="Gargeya S."/>
            <person name="Fitzgerald M."/>
            <person name="Haas B."/>
            <person name="Abouelleil A."/>
            <person name="Alvarado L."/>
            <person name="Arachchi H.M."/>
            <person name="Berlin A."/>
            <person name="Brown A."/>
            <person name="Chapman S.B."/>
            <person name="Chen Z."/>
            <person name="Dunbar C."/>
            <person name="Freedman E."/>
            <person name="Gearin G."/>
            <person name="Goldberg J."/>
            <person name="Griggs A."/>
            <person name="Gujja S."/>
            <person name="Heiman D."/>
            <person name="Howarth C."/>
            <person name="Larson L."/>
            <person name="Lui A."/>
            <person name="MacDonald P.J.P."/>
            <person name="Montmayeur A."/>
            <person name="Murphy C."/>
            <person name="Neiman D."/>
            <person name="Pearson M."/>
            <person name="Priest M."/>
            <person name="Roberts A."/>
            <person name="Saif S."/>
            <person name="Shea T."/>
            <person name="Shenoy N."/>
            <person name="Sisk P."/>
            <person name="Stolte C."/>
            <person name="Sykes S."/>
            <person name="Wortman J."/>
            <person name="Nusbaum C."/>
            <person name="Birren B."/>
        </authorList>
    </citation>
    <scope>NUCLEOTIDE SEQUENCE [LARGE SCALE GENOMIC DNA]</scope>
    <source>
        <strain evidence="3 4">ACC2</strain>
    </source>
</reference>
<dbReference type="Gene3D" id="3.90.1640.10">
    <property type="entry name" value="inorganic pyrophosphatase (n-terminal core)"/>
    <property type="match status" value="1"/>
</dbReference>
<dbReference type="PANTHER" id="PTHR47618:SF1">
    <property type="entry name" value="BIFUNCTIONAL OLIGORIBONUCLEASE AND PAP PHOSPHATASE NRNA"/>
    <property type="match status" value="1"/>
</dbReference>
<feature type="domain" description="DDH" evidence="1">
    <location>
        <begin position="15"/>
        <end position="154"/>
    </location>
</feature>
<evidence type="ECO:0000259" key="2">
    <source>
        <dbReference type="Pfam" id="PF02272"/>
    </source>
</evidence>
<dbReference type="AlphaFoldDB" id="A0AA36Y6F2"/>
<name>A0AA36Y6F2_9FIRM</name>
<proteinExistence type="predicted"/>